<dbReference type="GO" id="GO:0000030">
    <property type="term" value="F:mannosyltransferase activity"/>
    <property type="evidence" value="ECO:0007669"/>
    <property type="project" value="TreeGrafter"/>
</dbReference>
<organism evidence="3 4">
    <name type="scientific">Phialophora macrospora</name>
    <dbReference type="NCBI Taxonomy" id="1851006"/>
    <lineage>
        <taxon>Eukaryota</taxon>
        <taxon>Fungi</taxon>
        <taxon>Dikarya</taxon>
        <taxon>Ascomycota</taxon>
        <taxon>Pezizomycotina</taxon>
        <taxon>Eurotiomycetes</taxon>
        <taxon>Chaetothyriomycetidae</taxon>
        <taxon>Chaetothyriales</taxon>
        <taxon>Herpotrichiellaceae</taxon>
        <taxon>Phialophora</taxon>
    </lineage>
</organism>
<evidence type="ECO:0000313" key="3">
    <source>
        <dbReference type="EMBL" id="KIW68795.1"/>
    </source>
</evidence>
<evidence type="ECO:0000256" key="2">
    <source>
        <dbReference type="SAM" id="SignalP"/>
    </source>
</evidence>
<dbReference type="AlphaFoldDB" id="A0A0D2FQE7"/>
<accession>A0A0D2FQE7</accession>
<protein>
    <submittedName>
        <fullName evidence="3">Uncharacterized protein</fullName>
    </submittedName>
</protein>
<name>A0A0D2FQE7_9EURO</name>
<dbReference type="HOGENOM" id="CLU_062870_0_0_1"/>
<proteinExistence type="predicted"/>
<evidence type="ECO:0000256" key="1">
    <source>
        <dbReference type="SAM" id="Phobius"/>
    </source>
</evidence>
<dbReference type="EMBL" id="KN846958">
    <property type="protein sequence ID" value="KIW68795.1"/>
    <property type="molecule type" value="Genomic_DNA"/>
</dbReference>
<dbReference type="PANTHER" id="PTHR28022:SF1">
    <property type="entry name" value="GPI MANNOSYLTRANSFERASE 2 SUBUNIT PGA1"/>
    <property type="match status" value="1"/>
</dbReference>
<dbReference type="Proteomes" id="UP000054266">
    <property type="component" value="Unassembled WGS sequence"/>
</dbReference>
<reference evidence="3 4" key="1">
    <citation type="submission" date="2015-01" db="EMBL/GenBank/DDBJ databases">
        <title>The Genome Sequence of Capronia semiimmersa CBS27337.</title>
        <authorList>
            <consortium name="The Broad Institute Genomics Platform"/>
            <person name="Cuomo C."/>
            <person name="de Hoog S."/>
            <person name="Gorbushina A."/>
            <person name="Stielow B."/>
            <person name="Teixiera M."/>
            <person name="Abouelleil A."/>
            <person name="Chapman S.B."/>
            <person name="Priest M."/>
            <person name="Young S.K."/>
            <person name="Wortman J."/>
            <person name="Nusbaum C."/>
            <person name="Birren B."/>
        </authorList>
    </citation>
    <scope>NUCLEOTIDE SEQUENCE [LARGE SCALE GENOMIC DNA]</scope>
    <source>
        <strain evidence="3 4">CBS 27337</strain>
    </source>
</reference>
<keyword evidence="2" id="KW-0732">Signal</keyword>
<keyword evidence="1" id="KW-0812">Transmembrane</keyword>
<dbReference type="PANTHER" id="PTHR28022">
    <property type="entry name" value="GPI MANNOSYLTRANSFERASE 2 SUBUNIT PGA1"/>
    <property type="match status" value="1"/>
</dbReference>
<sequence length="239" mass="26562">MSMANLHLLLWPLLIYGVFANVEKTIFVAPAAEPPPKDASIDSLLLTRLSEQHPFARTFLNASFPTADSSKGVETWILLEGIRPQRRYEVRICWLATQPTSFELYTHAVDKVFATPDLLTSLSAYSYTRHEQLNANEQQSLYLHKTDPITTDSTFLFLQVFAAADYFSLNETLMAAVPPVAVDVILDPYVFNIFPKSLQPSGLYLLLVAIGAWFLSGSISRLLAGGPIGQPGEDRKKAK</sequence>
<feature type="chain" id="PRO_5002242139" evidence="2">
    <location>
        <begin position="21"/>
        <end position="239"/>
    </location>
</feature>
<keyword evidence="1" id="KW-0472">Membrane</keyword>
<gene>
    <name evidence="3" type="ORF">PV04_04716</name>
</gene>
<dbReference type="GO" id="GO:0005789">
    <property type="term" value="C:endoplasmic reticulum membrane"/>
    <property type="evidence" value="ECO:0007669"/>
    <property type="project" value="TreeGrafter"/>
</dbReference>
<dbReference type="GO" id="GO:0031501">
    <property type="term" value="C:mannosyltransferase complex"/>
    <property type="evidence" value="ECO:0007669"/>
    <property type="project" value="TreeGrafter"/>
</dbReference>
<feature type="transmembrane region" description="Helical" evidence="1">
    <location>
        <begin position="203"/>
        <end position="224"/>
    </location>
</feature>
<dbReference type="InterPro" id="IPR019433">
    <property type="entry name" value="GPI_ManTrfase_II_coact_Pga1"/>
</dbReference>
<keyword evidence="4" id="KW-1185">Reference proteome</keyword>
<evidence type="ECO:0000313" key="4">
    <source>
        <dbReference type="Proteomes" id="UP000054266"/>
    </source>
</evidence>
<dbReference type="GO" id="GO:0006506">
    <property type="term" value="P:GPI anchor biosynthetic process"/>
    <property type="evidence" value="ECO:0007669"/>
    <property type="project" value="TreeGrafter"/>
</dbReference>
<feature type="signal peptide" evidence="2">
    <location>
        <begin position="1"/>
        <end position="20"/>
    </location>
</feature>
<keyword evidence="1" id="KW-1133">Transmembrane helix</keyword>